<comment type="similarity">
    <text evidence="2">Belongs to the bacterial ribosomal protein bS6 family.</text>
</comment>
<dbReference type="PANTHER" id="PTHR21011:SF1">
    <property type="entry name" value="SMALL RIBOSOMAL SUBUNIT PROTEIN BS6M"/>
    <property type="match status" value="1"/>
</dbReference>
<gene>
    <name evidence="8" type="ORF">PUMCH_003120</name>
</gene>
<evidence type="ECO:0000256" key="5">
    <source>
        <dbReference type="ARBA" id="ARBA00023274"/>
    </source>
</evidence>
<dbReference type="InterPro" id="IPR014717">
    <property type="entry name" value="Transl_elong_EF1B/ribsomal_bS6"/>
</dbReference>
<dbReference type="Proteomes" id="UP001338582">
    <property type="component" value="Chromosome 4"/>
</dbReference>
<dbReference type="GeneID" id="88174184"/>
<dbReference type="GO" id="GO:0070181">
    <property type="term" value="F:small ribosomal subunit rRNA binding"/>
    <property type="evidence" value="ECO:0007669"/>
    <property type="project" value="TreeGrafter"/>
</dbReference>
<comment type="subcellular location">
    <subcellularLocation>
        <location evidence="1">Mitochondrion</location>
    </subcellularLocation>
</comment>
<reference evidence="8 9" key="1">
    <citation type="submission" date="2023-10" db="EMBL/GenBank/DDBJ databases">
        <title>Draft Genome Sequence of Candida saopaulonensis from a very Premature Infant with Sepsis.</title>
        <authorList>
            <person name="Ning Y."/>
            <person name="Dai R."/>
            <person name="Xiao M."/>
            <person name="Xu Y."/>
            <person name="Yan Q."/>
            <person name="Zhang L."/>
        </authorList>
    </citation>
    <scope>NUCLEOTIDE SEQUENCE [LARGE SCALE GENOMIC DNA]</scope>
    <source>
        <strain evidence="8 9">19XY460</strain>
    </source>
</reference>
<dbReference type="InterPro" id="IPR035980">
    <property type="entry name" value="Ribosomal_bS6_sf"/>
</dbReference>
<dbReference type="AlphaFoldDB" id="A0AAX4HBI0"/>
<proteinExistence type="inferred from homology"/>
<dbReference type="NCBIfam" id="TIGR00166">
    <property type="entry name" value="S6"/>
    <property type="match status" value="1"/>
</dbReference>
<dbReference type="FunFam" id="3.30.70.60:FF:000007">
    <property type="entry name" value="37S ribosomal protein Mrp17"/>
    <property type="match status" value="1"/>
</dbReference>
<protein>
    <recommendedName>
        <fullName evidence="6">Small ribosomal subunit protein bS6m</fullName>
    </recommendedName>
</protein>
<dbReference type="PANTHER" id="PTHR21011">
    <property type="entry name" value="MITOCHONDRIAL 28S RIBOSOMAL PROTEIN S6"/>
    <property type="match status" value="1"/>
</dbReference>
<evidence type="ECO:0000256" key="2">
    <source>
        <dbReference type="ARBA" id="ARBA00009512"/>
    </source>
</evidence>
<organism evidence="8 9">
    <name type="scientific">Australozyma saopauloensis</name>
    <dbReference type="NCBI Taxonomy" id="291208"/>
    <lineage>
        <taxon>Eukaryota</taxon>
        <taxon>Fungi</taxon>
        <taxon>Dikarya</taxon>
        <taxon>Ascomycota</taxon>
        <taxon>Saccharomycotina</taxon>
        <taxon>Pichiomycetes</taxon>
        <taxon>Metschnikowiaceae</taxon>
        <taxon>Australozyma</taxon>
    </lineage>
</organism>
<dbReference type="GO" id="GO:0006412">
    <property type="term" value="P:translation"/>
    <property type="evidence" value="ECO:0007669"/>
    <property type="project" value="InterPro"/>
</dbReference>
<name>A0AAX4HBI0_9ASCO</name>
<accession>A0AAX4HBI0</accession>
<evidence type="ECO:0000256" key="6">
    <source>
        <dbReference type="ARBA" id="ARBA00035170"/>
    </source>
</evidence>
<evidence type="ECO:0000256" key="1">
    <source>
        <dbReference type="ARBA" id="ARBA00004173"/>
    </source>
</evidence>
<dbReference type="GO" id="GO:0005763">
    <property type="term" value="C:mitochondrial small ribosomal subunit"/>
    <property type="evidence" value="ECO:0007669"/>
    <property type="project" value="TreeGrafter"/>
</dbReference>
<evidence type="ECO:0000256" key="7">
    <source>
        <dbReference type="ARBA" id="ARBA00037226"/>
    </source>
</evidence>
<dbReference type="Pfam" id="PF01250">
    <property type="entry name" value="Ribosomal_S6"/>
    <property type="match status" value="1"/>
</dbReference>
<evidence type="ECO:0000313" key="8">
    <source>
        <dbReference type="EMBL" id="WPK25789.1"/>
    </source>
</evidence>
<evidence type="ECO:0000256" key="4">
    <source>
        <dbReference type="ARBA" id="ARBA00023128"/>
    </source>
</evidence>
<comment type="function">
    <text evidence="7">Component of the mitochondrial ribosome (mitoribosome), a dedicated translation machinery responsible for the synthesis of mitochondrial genome-encoded proteins, including at least some of the essential transmembrane subunits of the mitochondrial respiratory chain. The mitoribosomes are attached to the mitochondrial inner membrane and translation products are cotranslationally integrated into the membrane.</text>
</comment>
<dbReference type="InterPro" id="IPR000529">
    <property type="entry name" value="Ribosomal_bS6"/>
</dbReference>
<dbReference type="GO" id="GO:0003735">
    <property type="term" value="F:structural constituent of ribosome"/>
    <property type="evidence" value="ECO:0007669"/>
    <property type="project" value="InterPro"/>
</dbReference>
<dbReference type="EMBL" id="CP138897">
    <property type="protein sequence ID" value="WPK25789.1"/>
    <property type="molecule type" value="Genomic_DNA"/>
</dbReference>
<evidence type="ECO:0000256" key="3">
    <source>
        <dbReference type="ARBA" id="ARBA00022980"/>
    </source>
</evidence>
<keyword evidence="5" id="KW-0687">Ribonucleoprotein</keyword>
<evidence type="ECO:0000313" key="9">
    <source>
        <dbReference type="Proteomes" id="UP001338582"/>
    </source>
</evidence>
<sequence>MIPRLISESVWKNLTTEFSIIRTNYRCESPVKMYYELFAITRIHDPVAMSREASKVASTVGKLILNNRGLVRNITSLGPRPLPKIMTKDREQHFQGFHFVMGFDSSSAVQQELVRTLRRDPRILRCSVVKIDLAKKLNASTSYEKVFNSVSIS</sequence>
<keyword evidence="3" id="KW-0689">Ribosomal protein</keyword>
<dbReference type="SUPFAM" id="SSF54995">
    <property type="entry name" value="Ribosomal protein S6"/>
    <property type="match status" value="1"/>
</dbReference>
<dbReference type="RefSeq" id="XP_062878171.1">
    <property type="nucleotide sequence ID" value="XM_063022101.1"/>
</dbReference>
<dbReference type="CDD" id="cd15465">
    <property type="entry name" value="bS6_mito"/>
    <property type="match status" value="1"/>
</dbReference>
<keyword evidence="9" id="KW-1185">Reference proteome</keyword>
<keyword evidence="4" id="KW-0496">Mitochondrion</keyword>
<dbReference type="KEGG" id="asau:88174184"/>
<dbReference type="Gene3D" id="3.30.70.60">
    <property type="match status" value="1"/>
</dbReference>